<name>A0A6G8S1S3_9GAMM</name>
<organism evidence="1 2">
    <name type="scientific">Acinetobacter lanii</name>
    <dbReference type="NCBI Taxonomy" id="2715163"/>
    <lineage>
        <taxon>Bacteria</taxon>
        <taxon>Pseudomonadati</taxon>
        <taxon>Pseudomonadota</taxon>
        <taxon>Gammaproteobacteria</taxon>
        <taxon>Moraxellales</taxon>
        <taxon>Moraxellaceae</taxon>
        <taxon>Acinetobacter</taxon>
    </lineage>
</organism>
<reference evidence="1 2" key="1">
    <citation type="submission" date="2020-03" db="EMBL/GenBank/DDBJ databases">
        <authorList>
            <person name="Zhu W."/>
        </authorList>
    </citation>
    <scope>NUCLEOTIDE SEQUENCE [LARGE SCALE GENOMIC DNA]</scope>
    <source>
        <strain evidence="1 2">185</strain>
    </source>
</reference>
<dbReference type="RefSeq" id="WP_166322523.1">
    <property type="nucleotide sequence ID" value="NZ_CP049916.1"/>
</dbReference>
<keyword evidence="2" id="KW-1185">Reference proteome</keyword>
<dbReference type="EMBL" id="CP049916">
    <property type="protein sequence ID" value="QIO08097.1"/>
    <property type="molecule type" value="Genomic_DNA"/>
</dbReference>
<dbReference type="KEGG" id="alj:G8D99_03025"/>
<accession>A0A6G8S1S3</accession>
<evidence type="ECO:0000313" key="1">
    <source>
        <dbReference type="EMBL" id="QIO08097.1"/>
    </source>
</evidence>
<sequence length="248" mass="27524">MINTTQFASAQKAAFKDYSIRLFSGAVIGLSLLFSGCNSLPTASKAIPQNIQQQLTTQQPIIAYFSKTPNEQDCGCASTIDPTYSLVPIEDGYYRTLLGRDKTGRFLVQDFYQKTQKPQSSPIWIRDPMGLFSFASDVASGPIILYFPNGQVSYQGTYDDHGQEIGKSQSFYANGKVGLESETTTDNIQQTLWHANGVKAAELTISNDGSNHVIEHKIWDKQGKLVEDDQQQSEIIDAIYAELEEEIN</sequence>
<dbReference type="Pfam" id="PF07661">
    <property type="entry name" value="MORN_2"/>
    <property type="match status" value="1"/>
</dbReference>
<proteinExistence type="predicted"/>
<gene>
    <name evidence="1" type="ORF">G8D99_03025</name>
</gene>
<dbReference type="InterPro" id="IPR011652">
    <property type="entry name" value="MORN_2"/>
</dbReference>
<dbReference type="Proteomes" id="UP000501939">
    <property type="component" value="Chromosome"/>
</dbReference>
<dbReference type="SUPFAM" id="SSF82185">
    <property type="entry name" value="Histone H3 K4-specific methyltransferase SET7/9 N-terminal domain"/>
    <property type="match status" value="1"/>
</dbReference>
<dbReference type="Gene3D" id="3.90.930.1">
    <property type="match status" value="1"/>
</dbReference>
<evidence type="ECO:0000313" key="2">
    <source>
        <dbReference type="Proteomes" id="UP000501939"/>
    </source>
</evidence>
<protein>
    <submittedName>
        <fullName evidence="1">Membrane-binding protein</fullName>
    </submittedName>
</protein>
<dbReference type="AlphaFoldDB" id="A0A6G8S1S3"/>